<dbReference type="Proteomes" id="UP000031760">
    <property type="component" value="Chromosome"/>
</dbReference>
<dbReference type="Gene3D" id="2.160.20.120">
    <property type="match status" value="1"/>
</dbReference>
<dbReference type="EMBL" id="AP014548">
    <property type="protein sequence ID" value="BAO55856.1"/>
    <property type="molecule type" value="Genomic_DNA"/>
</dbReference>
<proteinExistence type="predicted"/>
<organism evidence="2 3">
    <name type="scientific">Nonlabens marinus S1-08</name>
    <dbReference type="NCBI Taxonomy" id="1454201"/>
    <lineage>
        <taxon>Bacteria</taxon>
        <taxon>Pseudomonadati</taxon>
        <taxon>Bacteroidota</taxon>
        <taxon>Flavobacteriia</taxon>
        <taxon>Flavobacteriales</taxon>
        <taxon>Flavobacteriaceae</taxon>
        <taxon>Nonlabens</taxon>
    </lineage>
</organism>
<sequence>MKNIGIVTVLLLSFAFAKAQKVKGNRDVTTRIIELTEFQEVSIGEDFEVSLAEGPEPKVDIATDSNLHQYINVDVIGGILTVKTSADIRRSKRMKITVIYTPGMNKITAFEDAEISTVTNLRMDNLQVNVKDDAKVFLTGRVNNLTFNGMADSRSECNLSGDTAQFNLTGSSDTKALVMYKQIDFMMTDRAAARMEGDADDSSMVLEGKCSLTAEKLDLKDLKLNIKKDAEATVNVSNNIELRASGDSKTTLYNSAKIDMVEFAGKAALMKG</sequence>
<gene>
    <name evidence="2" type="ORF">NMS_1847</name>
</gene>
<dbReference type="Pfam" id="PF10988">
    <property type="entry name" value="DUF2807"/>
    <property type="match status" value="1"/>
</dbReference>
<protein>
    <recommendedName>
        <fullName evidence="1">Putative auto-transporter adhesin head GIN domain-containing protein</fullName>
    </recommendedName>
</protein>
<evidence type="ECO:0000313" key="3">
    <source>
        <dbReference type="Proteomes" id="UP000031760"/>
    </source>
</evidence>
<dbReference type="AlphaFoldDB" id="W8W079"/>
<evidence type="ECO:0000259" key="1">
    <source>
        <dbReference type="Pfam" id="PF10988"/>
    </source>
</evidence>
<dbReference type="HOGENOM" id="CLU_082982_1_0_10"/>
<dbReference type="STRING" id="1454201.NMS_1847"/>
<feature type="domain" description="Putative auto-transporter adhesin head GIN" evidence="1">
    <location>
        <begin position="37"/>
        <end position="174"/>
    </location>
</feature>
<dbReference type="KEGG" id="nmf:NMS_1847"/>
<keyword evidence="3" id="KW-1185">Reference proteome</keyword>
<accession>W8W079</accession>
<evidence type="ECO:0000313" key="2">
    <source>
        <dbReference type="EMBL" id="BAO55856.1"/>
    </source>
</evidence>
<dbReference type="RefSeq" id="WP_041496383.1">
    <property type="nucleotide sequence ID" value="NZ_AP014548.1"/>
</dbReference>
<reference evidence="2 3" key="1">
    <citation type="journal article" date="2014" name="Proc. Natl. Acad. Sci. U.S.A.">
        <title>Functional characterization of flavobacteria rhodopsins reveals a unique class of light-driven chloride pump in bacteria.</title>
        <authorList>
            <person name="Yoshizawa S."/>
            <person name="Kumagai Y."/>
            <person name="Kim H."/>
            <person name="Ogura Y."/>
            <person name="Hayashi T."/>
            <person name="Iwasaki W."/>
            <person name="DeLong E.F."/>
            <person name="Kogure K."/>
        </authorList>
    </citation>
    <scope>NUCLEOTIDE SEQUENCE [LARGE SCALE GENOMIC DNA]</scope>
    <source>
        <strain evidence="2 3">S1-08</strain>
    </source>
</reference>
<dbReference type="OrthoDB" id="1419485at2"/>
<dbReference type="InterPro" id="IPR021255">
    <property type="entry name" value="DUF2807"/>
</dbReference>
<name>W8W079_9FLAO</name>